<dbReference type="SUPFAM" id="SSF52172">
    <property type="entry name" value="CheY-like"/>
    <property type="match status" value="1"/>
</dbReference>
<dbReference type="CDD" id="cd00156">
    <property type="entry name" value="REC"/>
    <property type="match status" value="1"/>
</dbReference>
<evidence type="ECO:0000256" key="1">
    <source>
        <dbReference type="PROSITE-ProRule" id="PRU00169"/>
    </source>
</evidence>
<dbReference type="InterPro" id="IPR001789">
    <property type="entry name" value="Sig_transdc_resp-reg_receiver"/>
</dbReference>
<feature type="modified residue" description="4-aspartylphosphate" evidence="1">
    <location>
        <position position="55"/>
    </location>
</feature>
<keyword evidence="4" id="KW-1185">Reference proteome</keyword>
<gene>
    <name evidence="3" type="ORF">VF04_33930</name>
</gene>
<dbReference type="Pfam" id="PF00072">
    <property type="entry name" value="Response_reg"/>
    <property type="match status" value="1"/>
</dbReference>
<reference evidence="3 4" key="1">
    <citation type="submission" date="2015-02" db="EMBL/GenBank/DDBJ databases">
        <title>Nostoc linckia genome annotation.</title>
        <authorList>
            <person name="Zhou Z."/>
        </authorList>
    </citation>
    <scope>NUCLEOTIDE SEQUENCE [LARGE SCALE GENOMIC DNA]</scope>
    <source>
        <strain evidence="4">z7</strain>
    </source>
</reference>
<name>A0ABX4KDX4_NOSLI</name>
<comment type="caution">
    <text evidence="3">The sequence shown here is derived from an EMBL/GenBank/DDBJ whole genome shotgun (WGS) entry which is preliminary data.</text>
</comment>
<keyword evidence="1" id="KW-0597">Phosphoprotein</keyword>
<dbReference type="Gene3D" id="3.40.50.2300">
    <property type="match status" value="1"/>
</dbReference>
<dbReference type="RefSeq" id="WP_099072208.1">
    <property type="nucleotide sequence ID" value="NZ_LAHC01000146.1"/>
</dbReference>
<dbReference type="InterPro" id="IPR011006">
    <property type="entry name" value="CheY-like_superfamily"/>
</dbReference>
<accession>A0ABX4KDX4</accession>
<proteinExistence type="predicted"/>
<evidence type="ECO:0000259" key="2">
    <source>
        <dbReference type="PROSITE" id="PS50110"/>
    </source>
</evidence>
<dbReference type="EMBL" id="LAHC01000146">
    <property type="protein sequence ID" value="PHJ88141.1"/>
    <property type="molecule type" value="Genomic_DNA"/>
</dbReference>
<dbReference type="Proteomes" id="UP000222523">
    <property type="component" value="Unassembled WGS sequence"/>
</dbReference>
<evidence type="ECO:0000313" key="3">
    <source>
        <dbReference type="EMBL" id="PHJ88141.1"/>
    </source>
</evidence>
<evidence type="ECO:0000313" key="4">
    <source>
        <dbReference type="Proteomes" id="UP000222523"/>
    </source>
</evidence>
<organism evidence="3 4">
    <name type="scientific">Nostoc linckia z7</name>
    <dbReference type="NCBI Taxonomy" id="1628745"/>
    <lineage>
        <taxon>Bacteria</taxon>
        <taxon>Bacillati</taxon>
        <taxon>Cyanobacteriota</taxon>
        <taxon>Cyanophyceae</taxon>
        <taxon>Nostocales</taxon>
        <taxon>Nostocaceae</taxon>
        <taxon>Nostoc</taxon>
    </lineage>
</organism>
<dbReference type="PROSITE" id="PS50110">
    <property type="entry name" value="RESPONSE_REGULATORY"/>
    <property type="match status" value="1"/>
</dbReference>
<feature type="domain" description="Response regulatory" evidence="2">
    <location>
        <begin position="6"/>
        <end position="120"/>
    </location>
</feature>
<sequence length="147" mass="17264">MEIAILTYALDDNHVFLKVLDKHFKNTGINNYRLFADHQQFLSSLSDDVYICIIDHQLKGVFGIDIIRRVKQVRPDCYFIVMSDTNDVDAVIEYVNEGIYKYINKDDKEGAFLKVANWVKDLYPKVENSILRKNNARIIKDLLNRYE</sequence>
<protein>
    <recommendedName>
        <fullName evidence="2">Response regulatory domain-containing protein</fullName>
    </recommendedName>
</protein>